<dbReference type="FunFam" id="3.30.70.870:FF:000002">
    <property type="entry name" value="Translation elongation factor 2"/>
    <property type="match status" value="1"/>
</dbReference>
<keyword evidence="5" id="KW-0508">mRNA splicing</keyword>
<dbReference type="InterPro" id="IPR020568">
    <property type="entry name" value="Ribosomal_Su5_D2-typ_SF"/>
</dbReference>
<dbReference type="InterPro" id="IPR035647">
    <property type="entry name" value="EFG_III/V"/>
</dbReference>
<dbReference type="InterPro" id="IPR004161">
    <property type="entry name" value="EFTu-like_2"/>
</dbReference>
<feature type="region of interest" description="Disordered" evidence="8">
    <location>
        <begin position="1"/>
        <end position="69"/>
    </location>
</feature>
<evidence type="ECO:0000256" key="7">
    <source>
        <dbReference type="ARBA" id="ARBA00079027"/>
    </source>
</evidence>
<dbReference type="Gene3D" id="3.30.70.870">
    <property type="entry name" value="Elongation Factor G (Translational Gtpase), domain 3"/>
    <property type="match status" value="1"/>
</dbReference>
<dbReference type="InterPro" id="IPR009000">
    <property type="entry name" value="Transl_B-barrel_sf"/>
</dbReference>
<dbReference type="Pfam" id="PF03144">
    <property type="entry name" value="GTP_EFTU_D2"/>
    <property type="match status" value="1"/>
</dbReference>
<proteinExistence type="predicted"/>
<dbReference type="FunFam" id="2.40.30.10:FF:000029">
    <property type="entry name" value="116 kDa U5 small nuclear ribonucleoprotein component"/>
    <property type="match status" value="1"/>
</dbReference>
<feature type="compositionally biased region" description="Low complexity" evidence="8">
    <location>
        <begin position="46"/>
        <end position="58"/>
    </location>
</feature>
<dbReference type="InterPro" id="IPR035655">
    <property type="entry name" value="U5-116kDa_C"/>
</dbReference>
<dbReference type="GO" id="GO:0000398">
    <property type="term" value="P:mRNA splicing, via spliceosome"/>
    <property type="evidence" value="ECO:0007669"/>
    <property type="project" value="TreeGrafter"/>
</dbReference>
<gene>
    <name evidence="10" type="ORF">WJX81_007484</name>
</gene>
<name>A0AAW1SAV7_9CHLO</name>
<evidence type="ECO:0000256" key="6">
    <source>
        <dbReference type="ARBA" id="ARBA00023242"/>
    </source>
</evidence>
<evidence type="ECO:0000256" key="5">
    <source>
        <dbReference type="ARBA" id="ARBA00023187"/>
    </source>
</evidence>
<dbReference type="Gene3D" id="3.40.50.300">
    <property type="entry name" value="P-loop containing nucleotide triphosphate hydrolases"/>
    <property type="match status" value="1"/>
</dbReference>
<dbReference type="InterPro" id="IPR000640">
    <property type="entry name" value="EFG_V-like"/>
</dbReference>
<dbReference type="InterPro" id="IPR014721">
    <property type="entry name" value="Ribsml_uS5_D2-typ_fold_subgr"/>
</dbReference>
<protein>
    <recommendedName>
        <fullName evidence="7">SNU114 homolog</fullName>
    </recommendedName>
</protein>
<dbReference type="EMBL" id="JALJOU010000007">
    <property type="protein sequence ID" value="KAK9842583.1"/>
    <property type="molecule type" value="Genomic_DNA"/>
</dbReference>
<dbReference type="Gene3D" id="2.40.30.10">
    <property type="entry name" value="Translation factors"/>
    <property type="match status" value="1"/>
</dbReference>
<dbReference type="CDD" id="cd04167">
    <property type="entry name" value="Snu114p"/>
    <property type="match status" value="1"/>
</dbReference>
<dbReference type="PANTHER" id="PTHR42908">
    <property type="entry name" value="TRANSLATION ELONGATION FACTOR-RELATED"/>
    <property type="match status" value="1"/>
</dbReference>
<evidence type="ECO:0000313" key="11">
    <source>
        <dbReference type="Proteomes" id="UP001445335"/>
    </source>
</evidence>
<feature type="compositionally biased region" description="Acidic residues" evidence="8">
    <location>
        <begin position="19"/>
        <end position="42"/>
    </location>
</feature>
<dbReference type="AlphaFoldDB" id="A0AAW1SAV7"/>
<dbReference type="CDD" id="cd16264">
    <property type="entry name" value="snRNP_III"/>
    <property type="match status" value="1"/>
</dbReference>
<evidence type="ECO:0000256" key="3">
    <source>
        <dbReference type="ARBA" id="ARBA00022741"/>
    </source>
</evidence>
<comment type="subcellular location">
    <subcellularLocation>
        <location evidence="1">Nucleus</location>
    </subcellularLocation>
</comment>
<dbReference type="GO" id="GO:0003924">
    <property type="term" value="F:GTPase activity"/>
    <property type="evidence" value="ECO:0007669"/>
    <property type="project" value="InterPro"/>
</dbReference>
<dbReference type="InterPro" id="IPR005225">
    <property type="entry name" value="Small_GTP-bd"/>
</dbReference>
<dbReference type="PRINTS" id="PR00315">
    <property type="entry name" value="ELONGATNFCT"/>
</dbReference>
<comment type="caution">
    <text evidence="10">The sequence shown here is derived from an EMBL/GenBank/DDBJ whole genome shotgun (WGS) entry which is preliminary data.</text>
</comment>
<organism evidence="10 11">
    <name type="scientific">Elliptochloris bilobata</name>
    <dbReference type="NCBI Taxonomy" id="381761"/>
    <lineage>
        <taxon>Eukaryota</taxon>
        <taxon>Viridiplantae</taxon>
        <taxon>Chlorophyta</taxon>
        <taxon>core chlorophytes</taxon>
        <taxon>Trebouxiophyceae</taxon>
        <taxon>Trebouxiophyceae incertae sedis</taxon>
        <taxon>Elliptochloris clade</taxon>
        <taxon>Elliptochloris</taxon>
    </lineage>
</organism>
<dbReference type="InterPro" id="IPR000795">
    <property type="entry name" value="T_Tr_GTP-bd_dom"/>
</dbReference>
<dbReference type="GO" id="GO:0030623">
    <property type="term" value="F:U5 snRNA binding"/>
    <property type="evidence" value="ECO:0007669"/>
    <property type="project" value="TreeGrafter"/>
</dbReference>
<dbReference type="FunFam" id="3.90.1430.10:FF:000001">
    <property type="entry name" value="116 kDa U5 small nuclear ribonucleoprotein component"/>
    <property type="match status" value="1"/>
</dbReference>
<dbReference type="Pfam" id="PF16004">
    <property type="entry name" value="EFTUD2"/>
    <property type="match status" value="1"/>
</dbReference>
<dbReference type="Gene3D" id="3.30.230.10">
    <property type="match status" value="1"/>
</dbReference>
<evidence type="ECO:0000256" key="2">
    <source>
        <dbReference type="ARBA" id="ARBA00022664"/>
    </source>
</evidence>
<dbReference type="SUPFAM" id="SSF50447">
    <property type="entry name" value="Translation proteins"/>
    <property type="match status" value="1"/>
</dbReference>
<dbReference type="Pfam" id="PF00679">
    <property type="entry name" value="EFG_C"/>
    <property type="match status" value="1"/>
</dbReference>
<dbReference type="SUPFAM" id="SSF52540">
    <property type="entry name" value="P-loop containing nucleoside triphosphate hydrolases"/>
    <property type="match status" value="1"/>
</dbReference>
<dbReference type="InterPro" id="IPR044121">
    <property type="entry name" value="Snu114_GTP-bd"/>
</dbReference>
<dbReference type="SMART" id="SM00889">
    <property type="entry name" value="EFG_IV"/>
    <property type="match status" value="1"/>
</dbReference>
<dbReference type="Gene3D" id="3.90.1430.10">
    <property type="entry name" value="Yeast translation eEF2 (G' domain)"/>
    <property type="match status" value="1"/>
</dbReference>
<accession>A0AAW1SAV7</accession>
<dbReference type="PROSITE" id="PS51722">
    <property type="entry name" value="G_TR_2"/>
    <property type="match status" value="1"/>
</dbReference>
<reference evidence="10 11" key="1">
    <citation type="journal article" date="2024" name="Nat. Commun.">
        <title>Phylogenomics reveals the evolutionary origins of lichenization in chlorophyte algae.</title>
        <authorList>
            <person name="Puginier C."/>
            <person name="Libourel C."/>
            <person name="Otte J."/>
            <person name="Skaloud P."/>
            <person name="Haon M."/>
            <person name="Grisel S."/>
            <person name="Petersen M."/>
            <person name="Berrin J.G."/>
            <person name="Delaux P.M."/>
            <person name="Dal Grande F."/>
            <person name="Keller J."/>
        </authorList>
    </citation>
    <scope>NUCLEOTIDE SEQUENCE [LARGE SCALE GENOMIC DNA]</scope>
    <source>
        <strain evidence="10 11">SAG 245.80</strain>
    </source>
</reference>
<dbReference type="Pfam" id="PF03764">
    <property type="entry name" value="EFG_IV"/>
    <property type="match status" value="1"/>
</dbReference>
<dbReference type="FunFam" id="3.40.50.300:FF:000646">
    <property type="entry name" value="U5 small nuclear ribonucleoprotein component"/>
    <property type="match status" value="1"/>
</dbReference>
<dbReference type="CDD" id="cd04098">
    <property type="entry name" value="eEF2_C_snRNP"/>
    <property type="match status" value="1"/>
</dbReference>
<dbReference type="SUPFAM" id="SSF54211">
    <property type="entry name" value="Ribosomal protein S5 domain 2-like"/>
    <property type="match status" value="1"/>
</dbReference>
<keyword evidence="11" id="KW-1185">Reference proteome</keyword>
<keyword evidence="3" id="KW-0547">Nucleotide-binding</keyword>
<keyword evidence="4" id="KW-0342">GTP-binding</keyword>
<evidence type="ECO:0000259" key="9">
    <source>
        <dbReference type="PROSITE" id="PS51722"/>
    </source>
</evidence>
<feature type="domain" description="Tr-type G" evidence="9">
    <location>
        <begin position="140"/>
        <end position="445"/>
    </location>
</feature>
<dbReference type="FunFam" id="3.30.230.10:FF:000009">
    <property type="entry name" value="116 kDa U5 small nuclear ribonucleoprotein component"/>
    <property type="match status" value="1"/>
</dbReference>
<dbReference type="FunFam" id="3.30.70.240:FF:000004">
    <property type="entry name" value="116 kDa U5 small nuclear ribonucleoprotein"/>
    <property type="match status" value="1"/>
</dbReference>
<dbReference type="CDD" id="cd04090">
    <property type="entry name" value="EF2_II_snRNP"/>
    <property type="match status" value="1"/>
</dbReference>
<evidence type="ECO:0000313" key="10">
    <source>
        <dbReference type="EMBL" id="KAK9842583.1"/>
    </source>
</evidence>
<dbReference type="GO" id="GO:0071007">
    <property type="term" value="C:U2-type catalytic step 2 spliceosome"/>
    <property type="evidence" value="ECO:0007669"/>
    <property type="project" value="TreeGrafter"/>
</dbReference>
<dbReference type="GO" id="GO:0005525">
    <property type="term" value="F:GTP binding"/>
    <property type="evidence" value="ECO:0007669"/>
    <property type="project" value="UniProtKB-KW"/>
</dbReference>
<dbReference type="InterPro" id="IPR031950">
    <property type="entry name" value="EFTUD2_N"/>
</dbReference>
<dbReference type="Gene3D" id="3.30.70.240">
    <property type="match status" value="1"/>
</dbReference>
<dbReference type="NCBIfam" id="TIGR00231">
    <property type="entry name" value="small_GTP"/>
    <property type="match status" value="1"/>
</dbReference>
<keyword evidence="2" id="KW-0507">mRNA processing</keyword>
<dbReference type="SUPFAM" id="SSF54980">
    <property type="entry name" value="EF-G C-terminal domain-like"/>
    <property type="match status" value="2"/>
</dbReference>
<dbReference type="GO" id="GO:0046540">
    <property type="term" value="C:U4/U6 x U5 tri-snRNP complex"/>
    <property type="evidence" value="ECO:0007669"/>
    <property type="project" value="TreeGrafter"/>
</dbReference>
<dbReference type="GO" id="GO:0005829">
    <property type="term" value="C:cytosol"/>
    <property type="evidence" value="ECO:0007669"/>
    <property type="project" value="TreeGrafter"/>
</dbReference>
<dbReference type="SMART" id="SM00838">
    <property type="entry name" value="EFG_C"/>
    <property type="match status" value="1"/>
</dbReference>
<evidence type="ECO:0000256" key="4">
    <source>
        <dbReference type="ARBA" id="ARBA00023134"/>
    </source>
</evidence>
<dbReference type="InterPro" id="IPR005517">
    <property type="entry name" value="Transl_elong_EFG/EF2_IV"/>
</dbReference>
<keyword evidence="6" id="KW-0539">Nucleus</keyword>
<dbReference type="Pfam" id="PF00009">
    <property type="entry name" value="GTP_EFTU"/>
    <property type="match status" value="1"/>
</dbReference>
<sequence length="989" mass="108863">MDDSLYDEFGNYIGPELSGSDEEEEEEERDDVAEDQEMADSDDAGRAGALSLANGAGLPEEEDEEPESAVVLHEDKKYYPTAEETFGKETETLVMEEDAQPLEVPIIAQIKTRKLEVLEREPLATTYSNEFLAGLMTNPELVRNVAIVGHLHHGKTIVMDMLVEQTHEIRHEMRSNERAMRFTDTRMDEQQRGVSLKMVPMSLVLAGGSGKSYLLNLIDTPGHINFNDEVSAAMRLADGVLLVVDAAEGALVVTEKVVKQALAEGLPITLLLTKVDRLITELKLPPADAYHKLRHTIEEVNQLIATYSGGDDSLVLDPVKGNVGFASAAAGWSFTLQSYARLYADVYGSVFDPRELARRLWGDVFYHADSRTFRKKAPPGGGERSFVQFVLEPLYKIYSQILGEPEASVSAMLESFGVHLKPSELRKDVKPLLKTACSAIFGSAAGLVDLLVQHVPSSRAGAVTKVQRTFTGPQDGELAEHMAACNARGPLVAHVAKLIPKADCSGFDALARIFSGTVKPGDRVRVLGEGYTPEDEEDSAVATVSAVWVYQARYRIPLTKAPAGNWVLLEGVDATITKTATVVPEFLDGDVHIFRPLAFQTQAVVKIAVEPLNPSELPKMVEGLRRINKSYPLAVTKVEESGEHAVLGTGELYLDSLMKDLREMYAEVEVKVADPVVAFCETVVETSSLKCFAETPNKRNKLTMIAEPLEKGLAEDVESGAVDIGWPRKRLGDFFQQKYDWDLLAARSIWAFGPDRQGPNVLLDDTLPSEVDKSLLLAVRDSVVQGFQWGTREGPLCDEPIRNVKFKILDATIAPEPLARGGGQVIPTARRVCYSAFLLATPRLMEPVYYIEIQTPADCISAIYTVLGKRRGHVTADVAKPGTPIFLVKAFLPVLESFGFETDLRYHTQGQAFCLSVFDHWQIVPGDPLDRAVELRPLEPAPINALARELMVKARRRKGMSEDVSISKFFDDPMLVSLAQQDADLQAFL</sequence>
<dbReference type="Proteomes" id="UP001445335">
    <property type="component" value="Unassembled WGS sequence"/>
</dbReference>
<dbReference type="InterPro" id="IPR027417">
    <property type="entry name" value="P-loop_NTPase"/>
</dbReference>
<evidence type="ECO:0000256" key="1">
    <source>
        <dbReference type="ARBA" id="ARBA00004123"/>
    </source>
</evidence>
<dbReference type="CDD" id="cd01683">
    <property type="entry name" value="EF2_IV_snRNP"/>
    <property type="match status" value="1"/>
</dbReference>
<evidence type="ECO:0000256" key="8">
    <source>
        <dbReference type="SAM" id="MobiDB-lite"/>
    </source>
</evidence>
<dbReference type="PANTHER" id="PTHR42908:SF6">
    <property type="entry name" value="116 KDA U5 SMALL NUCLEAR RIBONUCLEOPROTEIN COMPONENT"/>
    <property type="match status" value="1"/>
</dbReference>